<feature type="signal peptide" evidence="4">
    <location>
        <begin position="1"/>
        <end position="21"/>
    </location>
</feature>
<evidence type="ECO:0000313" key="7">
    <source>
        <dbReference type="Proteomes" id="UP001597469"/>
    </source>
</evidence>
<feature type="chain" id="PRO_5047305946" evidence="4">
    <location>
        <begin position="22"/>
        <end position="670"/>
    </location>
</feature>
<sequence length="670" mass="72870">MFFHRYLFVCCWWLSGTLVCAAKPTPPLERTINVVITNDRLDKALNAISHEGQFNFSYSPSIINEASIVSLRVANNTVREALNQLFRGTITYKSRGNHVILLRADLPAVDEKPKNFYLDGYILDETNGQKISQASIYEKTTLASAISNPFGYYRIKLPTELSTLRLQVRKENYIGENVNVSSRHSHTLNIRLEPSPLSKQVQPLTIRQSVDTTRRIAVAVQQPVQPVFMASADTTHTPKVSVWDRSKQRLTDWFLSTRSAVHEANLVGDTIYRDVQVSLLPFVGTNGTLSARVINRTSFNVLAGYSLGVTGLEVGGFLNGVRGNANGIQAAGFGNVVGEQVDGVQVAGFANAVRWHVQGVQAAGFANAIGGDVTGVQAAGFANVTLGNVVHGVQAAGFANVTVLNTQGAQLSGFANINAQHVDGAQVGGFFNLAGKGLRGVQVGGFGNVVGGNAVGTQVAGFFNIAQNELAGSQISGFFNTAKRVTKGTQIGLLNFSGYSQHAPIGLLSWVQQNGYRRLEVSTDEVNVINLTFKTGHRAFYNIFTAGTNLENQARPSWSFGYGLGTSANLHHGWMLNFDLVGNYRLPAEWAYFDEGSYLYRFNLGLEKKLTPGLALAVGPTVNWFYSQNDITKPATRFDVPLFTNSVDSRNNFNAGWVGFHAGLRICSRN</sequence>
<keyword evidence="1" id="KW-0813">Transport</keyword>
<dbReference type="InterPro" id="IPR011662">
    <property type="entry name" value="Secretin/TonB_short_N"/>
</dbReference>
<evidence type="ECO:0000259" key="5">
    <source>
        <dbReference type="SMART" id="SM00965"/>
    </source>
</evidence>
<evidence type="ECO:0000256" key="2">
    <source>
        <dbReference type="ARBA" id="ARBA00023136"/>
    </source>
</evidence>
<feature type="domain" description="Secretin/TonB short N-terminal" evidence="5">
    <location>
        <begin position="54"/>
        <end position="104"/>
    </location>
</feature>
<gene>
    <name evidence="6" type="ORF">ACFSUS_27450</name>
</gene>
<comment type="caution">
    <text evidence="6">The sequence shown here is derived from an EMBL/GenBank/DDBJ whole genome shotgun (WGS) entry which is preliminary data.</text>
</comment>
<dbReference type="Gene3D" id="2.60.40.1120">
    <property type="entry name" value="Carboxypeptidase-like, regulatory domain"/>
    <property type="match status" value="1"/>
</dbReference>
<dbReference type="InterPro" id="IPR008969">
    <property type="entry name" value="CarboxyPept-like_regulatory"/>
</dbReference>
<dbReference type="EMBL" id="JBHULN010000027">
    <property type="protein sequence ID" value="MFD2574401.1"/>
    <property type="molecule type" value="Genomic_DNA"/>
</dbReference>
<keyword evidence="7" id="KW-1185">Reference proteome</keyword>
<keyword evidence="4" id="KW-0732">Signal</keyword>
<evidence type="ECO:0000256" key="4">
    <source>
        <dbReference type="SAM" id="SignalP"/>
    </source>
</evidence>
<dbReference type="SMART" id="SM00965">
    <property type="entry name" value="STN"/>
    <property type="match status" value="1"/>
</dbReference>
<evidence type="ECO:0000256" key="3">
    <source>
        <dbReference type="ARBA" id="ARBA00023237"/>
    </source>
</evidence>
<reference evidence="7" key="1">
    <citation type="journal article" date="2019" name="Int. J. Syst. Evol. Microbiol.">
        <title>The Global Catalogue of Microorganisms (GCM) 10K type strain sequencing project: providing services to taxonomists for standard genome sequencing and annotation.</title>
        <authorList>
            <consortium name="The Broad Institute Genomics Platform"/>
            <consortium name="The Broad Institute Genome Sequencing Center for Infectious Disease"/>
            <person name="Wu L."/>
            <person name="Ma J."/>
        </authorList>
    </citation>
    <scope>NUCLEOTIDE SEQUENCE [LARGE SCALE GENOMIC DNA]</scope>
    <source>
        <strain evidence="7">KCTC 42805</strain>
    </source>
</reference>
<name>A0ABW5ME58_9BACT</name>
<dbReference type="SUPFAM" id="SSF49464">
    <property type="entry name" value="Carboxypeptidase regulatory domain-like"/>
    <property type="match status" value="1"/>
</dbReference>
<dbReference type="RefSeq" id="WP_381528068.1">
    <property type="nucleotide sequence ID" value="NZ_JBHULN010000027.1"/>
</dbReference>
<evidence type="ECO:0000256" key="1">
    <source>
        <dbReference type="ARBA" id="ARBA00022448"/>
    </source>
</evidence>
<keyword evidence="3" id="KW-0998">Cell outer membrane</keyword>
<dbReference type="Proteomes" id="UP001597469">
    <property type="component" value="Unassembled WGS sequence"/>
</dbReference>
<organism evidence="6 7">
    <name type="scientific">Spirosoma soli</name>
    <dbReference type="NCBI Taxonomy" id="1770529"/>
    <lineage>
        <taxon>Bacteria</taxon>
        <taxon>Pseudomonadati</taxon>
        <taxon>Bacteroidota</taxon>
        <taxon>Cytophagia</taxon>
        <taxon>Cytophagales</taxon>
        <taxon>Cytophagaceae</taxon>
        <taxon>Spirosoma</taxon>
    </lineage>
</organism>
<evidence type="ECO:0000313" key="6">
    <source>
        <dbReference type="EMBL" id="MFD2574401.1"/>
    </source>
</evidence>
<protein>
    <submittedName>
        <fullName evidence="6">STN and carboxypeptidase regulatory-like domain-containing protein</fullName>
    </submittedName>
</protein>
<proteinExistence type="predicted"/>
<keyword evidence="2" id="KW-0472">Membrane</keyword>
<accession>A0ABW5ME58</accession>